<name>A0A2S3V2L4_9HYPH</name>
<dbReference type="RefSeq" id="WP_103220769.1">
    <property type="nucleotide sequence ID" value="NZ_PPCN01000001.1"/>
</dbReference>
<dbReference type="Pfam" id="PF00005">
    <property type="entry name" value="ABC_tran"/>
    <property type="match status" value="1"/>
</dbReference>
<evidence type="ECO:0000256" key="2">
    <source>
        <dbReference type="ARBA" id="ARBA00022448"/>
    </source>
</evidence>
<sequence length="282" mass="30006">MQGLPLQFTNVSKAFSIKGKALPVIDNLSLDCPAGSFTALLGPSGCGKSTLLRLALALESEDSGSLRIGGDSPRSICRSGAVGVAFQDAALLPWRSVESNIRLPFEVLGRKRPDAAKINGLIELVGLKGFEKARPGELSGGMRQRVAIARSLATEPRVLLMDEPFGALDLILRRQMNLELQRIWSAKRPTTLLITHGIDEAVYLADRVIVLSPRPARVLADIPVSFSRPRGAELLRDPAFHHVCDRIAALLDPETSAASAAAETAALETSSVTAPAKTGTTA</sequence>
<reference evidence="6 7" key="1">
    <citation type="submission" date="2018-01" db="EMBL/GenBank/DDBJ databases">
        <title>Genomic Encyclopedia of Archaeal and Bacterial Type Strains, Phase II (KMG-II): from individual species to whole genera.</title>
        <authorList>
            <person name="Goeker M."/>
        </authorList>
    </citation>
    <scope>NUCLEOTIDE SEQUENCE [LARGE SCALE GENOMIC DNA]</scope>
    <source>
        <strain evidence="6 7">DSM 17023</strain>
    </source>
</reference>
<dbReference type="PROSITE" id="PS50893">
    <property type="entry name" value="ABC_TRANSPORTER_2"/>
    <property type="match status" value="1"/>
</dbReference>
<dbReference type="PROSITE" id="PS00211">
    <property type="entry name" value="ABC_TRANSPORTER_1"/>
    <property type="match status" value="1"/>
</dbReference>
<dbReference type="GO" id="GO:0016887">
    <property type="term" value="F:ATP hydrolysis activity"/>
    <property type="evidence" value="ECO:0007669"/>
    <property type="project" value="InterPro"/>
</dbReference>
<dbReference type="OrthoDB" id="9802264at2"/>
<protein>
    <submittedName>
        <fullName evidence="6">NitT/TauT family transport system ATP-binding protein</fullName>
    </submittedName>
</protein>
<proteinExistence type="inferred from homology"/>
<keyword evidence="3" id="KW-0547">Nucleotide-binding</keyword>
<comment type="similarity">
    <text evidence="1">Belongs to the ABC transporter superfamily.</text>
</comment>
<feature type="domain" description="ABC transporter" evidence="5">
    <location>
        <begin position="6"/>
        <end position="238"/>
    </location>
</feature>
<evidence type="ECO:0000256" key="3">
    <source>
        <dbReference type="ARBA" id="ARBA00022741"/>
    </source>
</evidence>
<keyword evidence="4 6" id="KW-0067">ATP-binding</keyword>
<gene>
    <name evidence="6" type="ORF">CLV41_101597</name>
</gene>
<dbReference type="EMBL" id="PPCN01000001">
    <property type="protein sequence ID" value="POF34145.1"/>
    <property type="molecule type" value="Genomic_DNA"/>
</dbReference>
<organism evidence="6 7">
    <name type="scientific">Roseibium marinum</name>
    <dbReference type="NCBI Taxonomy" id="281252"/>
    <lineage>
        <taxon>Bacteria</taxon>
        <taxon>Pseudomonadati</taxon>
        <taxon>Pseudomonadota</taxon>
        <taxon>Alphaproteobacteria</taxon>
        <taxon>Hyphomicrobiales</taxon>
        <taxon>Stappiaceae</taxon>
        <taxon>Roseibium</taxon>
    </lineage>
</organism>
<dbReference type="PANTHER" id="PTHR42788:SF13">
    <property type="entry name" value="ALIPHATIC SULFONATES IMPORT ATP-BINDING PROTEIN SSUB"/>
    <property type="match status" value="1"/>
</dbReference>
<evidence type="ECO:0000256" key="4">
    <source>
        <dbReference type="ARBA" id="ARBA00022840"/>
    </source>
</evidence>
<dbReference type="InterPro" id="IPR027417">
    <property type="entry name" value="P-loop_NTPase"/>
</dbReference>
<evidence type="ECO:0000259" key="5">
    <source>
        <dbReference type="PROSITE" id="PS50893"/>
    </source>
</evidence>
<dbReference type="InterPro" id="IPR003439">
    <property type="entry name" value="ABC_transporter-like_ATP-bd"/>
</dbReference>
<dbReference type="PANTHER" id="PTHR42788">
    <property type="entry name" value="TAURINE IMPORT ATP-BINDING PROTEIN-RELATED"/>
    <property type="match status" value="1"/>
</dbReference>
<keyword evidence="7" id="KW-1185">Reference proteome</keyword>
<dbReference type="CDD" id="cd03293">
    <property type="entry name" value="ABC_NrtD_SsuB_transporters"/>
    <property type="match status" value="1"/>
</dbReference>
<comment type="caution">
    <text evidence="6">The sequence shown here is derived from an EMBL/GenBank/DDBJ whole genome shotgun (WGS) entry which is preliminary data.</text>
</comment>
<accession>A0A2S3V2L4</accession>
<dbReference type="SMART" id="SM00382">
    <property type="entry name" value="AAA"/>
    <property type="match status" value="1"/>
</dbReference>
<dbReference type="InterPro" id="IPR017871">
    <property type="entry name" value="ABC_transporter-like_CS"/>
</dbReference>
<dbReference type="InterPro" id="IPR003593">
    <property type="entry name" value="AAA+_ATPase"/>
</dbReference>
<evidence type="ECO:0000313" key="6">
    <source>
        <dbReference type="EMBL" id="POF34145.1"/>
    </source>
</evidence>
<dbReference type="Gene3D" id="3.40.50.300">
    <property type="entry name" value="P-loop containing nucleotide triphosphate hydrolases"/>
    <property type="match status" value="1"/>
</dbReference>
<evidence type="ECO:0000256" key="1">
    <source>
        <dbReference type="ARBA" id="ARBA00005417"/>
    </source>
</evidence>
<evidence type="ECO:0000313" key="7">
    <source>
        <dbReference type="Proteomes" id="UP000236959"/>
    </source>
</evidence>
<dbReference type="InterPro" id="IPR050166">
    <property type="entry name" value="ABC_transporter_ATP-bind"/>
</dbReference>
<dbReference type="GO" id="GO:0005524">
    <property type="term" value="F:ATP binding"/>
    <property type="evidence" value="ECO:0007669"/>
    <property type="project" value="UniProtKB-KW"/>
</dbReference>
<dbReference type="Proteomes" id="UP000236959">
    <property type="component" value="Unassembled WGS sequence"/>
</dbReference>
<dbReference type="SUPFAM" id="SSF52540">
    <property type="entry name" value="P-loop containing nucleoside triphosphate hydrolases"/>
    <property type="match status" value="1"/>
</dbReference>
<keyword evidence="2" id="KW-0813">Transport</keyword>
<dbReference type="AlphaFoldDB" id="A0A2S3V2L4"/>